<protein>
    <submittedName>
        <fullName evidence="2">Uncharacterized protein</fullName>
    </submittedName>
</protein>
<keyword evidence="1" id="KW-0812">Transmembrane</keyword>
<keyword evidence="1" id="KW-0472">Membrane</keyword>
<feature type="transmembrane region" description="Helical" evidence="1">
    <location>
        <begin position="177"/>
        <end position="196"/>
    </location>
</feature>
<dbReference type="AlphaFoldDB" id="A0A7I8W4F6"/>
<feature type="transmembrane region" description="Helical" evidence="1">
    <location>
        <begin position="66"/>
        <end position="84"/>
    </location>
</feature>
<dbReference type="PANTHER" id="PTHR22168">
    <property type="entry name" value="TMEM26 PROTEIN"/>
    <property type="match status" value="1"/>
</dbReference>
<keyword evidence="1" id="KW-1133">Transmembrane helix</keyword>
<dbReference type="InterPro" id="IPR019169">
    <property type="entry name" value="Transmembrane_26"/>
</dbReference>
<comment type="caution">
    <text evidence="2">The sequence shown here is derived from an EMBL/GenBank/DDBJ whole genome shotgun (WGS) entry which is preliminary data.</text>
</comment>
<feature type="transmembrane region" description="Helical" evidence="1">
    <location>
        <begin position="96"/>
        <end position="115"/>
    </location>
</feature>
<evidence type="ECO:0000313" key="2">
    <source>
        <dbReference type="EMBL" id="CAD5121662.1"/>
    </source>
</evidence>
<evidence type="ECO:0000313" key="3">
    <source>
        <dbReference type="Proteomes" id="UP000549394"/>
    </source>
</evidence>
<feature type="transmembrane region" description="Helical" evidence="1">
    <location>
        <begin position="146"/>
        <end position="165"/>
    </location>
</feature>
<name>A0A7I8W4F6_9ANNE</name>
<reference evidence="2 3" key="1">
    <citation type="submission" date="2020-08" db="EMBL/GenBank/DDBJ databases">
        <authorList>
            <person name="Hejnol A."/>
        </authorList>
    </citation>
    <scope>NUCLEOTIDE SEQUENCE [LARGE SCALE GENOMIC DNA]</scope>
</reference>
<accession>A0A7I8W4F6</accession>
<organism evidence="2 3">
    <name type="scientific">Dimorphilus gyrociliatus</name>
    <dbReference type="NCBI Taxonomy" id="2664684"/>
    <lineage>
        <taxon>Eukaryota</taxon>
        <taxon>Metazoa</taxon>
        <taxon>Spiralia</taxon>
        <taxon>Lophotrochozoa</taxon>
        <taxon>Annelida</taxon>
        <taxon>Polychaeta</taxon>
        <taxon>Polychaeta incertae sedis</taxon>
        <taxon>Dinophilidae</taxon>
        <taxon>Dimorphilus</taxon>
    </lineage>
</organism>
<feature type="transmembrane region" description="Helical" evidence="1">
    <location>
        <begin position="259"/>
        <end position="284"/>
    </location>
</feature>
<keyword evidence="3" id="KW-1185">Reference proteome</keyword>
<dbReference type="Proteomes" id="UP000549394">
    <property type="component" value="Unassembled WGS sequence"/>
</dbReference>
<dbReference type="EMBL" id="CAJFCJ010000014">
    <property type="protein sequence ID" value="CAD5121662.1"/>
    <property type="molecule type" value="Genomic_DNA"/>
</dbReference>
<dbReference type="Pfam" id="PF09772">
    <property type="entry name" value="Tmem26"/>
    <property type="match status" value="1"/>
</dbReference>
<proteinExistence type="predicted"/>
<dbReference type="PANTHER" id="PTHR22168:SF7">
    <property type="entry name" value="TRANSMEMBRANE PROTEIN 26-LIKE"/>
    <property type="match status" value="1"/>
</dbReference>
<gene>
    <name evidence="2" type="ORF">DGYR_LOCUS9583</name>
</gene>
<feature type="transmembrane region" description="Helical" evidence="1">
    <location>
        <begin position="208"/>
        <end position="230"/>
    </location>
</feature>
<sequence length="339" mass="39601">MIKDNGEIEKNNKKVSFNEEKQLTKNGERTIRKNLFNICKAIGARILFICHSSLSIYWTSNVKNSYYYWFLSASLLFLIIELIIVIKVKKGEDWKWFCPSVFVYLTTIISCVWILELDKLDQKPQLTNATGVYIPGIGQQFNTSDWYLMIEQGLMLILIVGRWLLPKGHMTRDELSQLLLVYFAIAADILDFFPIIAIDELKKEKRMIYSILAAWSWSLMQFTFVLTNRATLSGTIIRKRSVLASKAVKRYHVCCETEVWTLLVSVLMQDGPFVILRLVTVIYFKVQTFTIFFFLSKNLVVLVLQFYRIVVLCFEKSSHVSPKMTEVQQQNQMERQFEL</sequence>
<evidence type="ECO:0000256" key="1">
    <source>
        <dbReference type="SAM" id="Phobius"/>
    </source>
</evidence>
<feature type="transmembrane region" description="Helical" evidence="1">
    <location>
        <begin position="42"/>
        <end position="60"/>
    </location>
</feature>
<dbReference type="OrthoDB" id="10042902at2759"/>